<dbReference type="InterPro" id="IPR002491">
    <property type="entry name" value="ABC_transptr_periplasmic_BD"/>
</dbReference>
<dbReference type="AlphaFoldDB" id="A0AB73BZF0"/>
<feature type="coiled-coil region" evidence="1">
    <location>
        <begin position="122"/>
        <end position="166"/>
    </location>
</feature>
<dbReference type="PROSITE" id="PS50983">
    <property type="entry name" value="FE_B12_PBP"/>
    <property type="match status" value="1"/>
</dbReference>
<dbReference type="Pfam" id="PF01497">
    <property type="entry name" value="Peripla_BP_2"/>
    <property type="match status" value="1"/>
</dbReference>
<keyword evidence="3" id="KW-0675">Receptor</keyword>
<dbReference type="PANTHER" id="PTHR30535:SF34">
    <property type="entry name" value="MOLYBDATE-BINDING PROTEIN MOLA"/>
    <property type="match status" value="1"/>
</dbReference>
<dbReference type="EMBL" id="JAAC01000008">
    <property type="protein sequence ID" value="KDE65372.1"/>
    <property type="molecule type" value="Genomic_DNA"/>
</dbReference>
<dbReference type="InterPro" id="IPR050902">
    <property type="entry name" value="ABC_Transporter_SBP"/>
</dbReference>
<dbReference type="PANTHER" id="PTHR30535">
    <property type="entry name" value="VITAMIN B12-BINDING PROTEIN"/>
    <property type="match status" value="1"/>
</dbReference>
<organism evidence="3 4">
    <name type="scientific">Fusobacterium necrophorum BL</name>
    <dbReference type="NCBI Taxonomy" id="1441732"/>
    <lineage>
        <taxon>Bacteria</taxon>
        <taxon>Fusobacteriati</taxon>
        <taxon>Fusobacteriota</taxon>
        <taxon>Fusobacteriia</taxon>
        <taxon>Fusobacteriales</taxon>
        <taxon>Fusobacteriaceae</taxon>
        <taxon>Fusobacterium</taxon>
    </lineage>
</organism>
<evidence type="ECO:0000313" key="3">
    <source>
        <dbReference type="EMBL" id="KDE65372.1"/>
    </source>
</evidence>
<feature type="domain" description="Fe/B12 periplasmic-binding" evidence="2">
    <location>
        <begin position="30"/>
        <end position="290"/>
    </location>
</feature>
<gene>
    <name evidence="3" type="ORF">FUSO3_00915</name>
</gene>
<proteinExistence type="predicted"/>
<evidence type="ECO:0000259" key="2">
    <source>
        <dbReference type="PROSITE" id="PS50983"/>
    </source>
</evidence>
<dbReference type="Gene3D" id="3.40.50.1980">
    <property type="entry name" value="Nitrogenase molybdenum iron protein domain"/>
    <property type="match status" value="2"/>
</dbReference>
<protein>
    <submittedName>
        <fullName evidence="3">Hemin receptor</fullName>
    </submittedName>
</protein>
<evidence type="ECO:0000313" key="4">
    <source>
        <dbReference type="Proteomes" id="UP000027473"/>
    </source>
</evidence>
<comment type="caution">
    <text evidence="3">The sequence shown here is derived from an EMBL/GenBank/DDBJ whole genome shotgun (WGS) entry which is preliminary data.</text>
</comment>
<name>A0AB73BZF0_9FUSO</name>
<dbReference type="GO" id="GO:0071281">
    <property type="term" value="P:cellular response to iron ion"/>
    <property type="evidence" value="ECO:0007669"/>
    <property type="project" value="TreeGrafter"/>
</dbReference>
<keyword evidence="1" id="KW-0175">Coiled coil</keyword>
<reference evidence="3 4" key="1">
    <citation type="submission" date="2014-01" db="EMBL/GenBank/DDBJ databases">
        <title>Comparative genomics of Fusobacterium necrophorum wild isolates.</title>
        <authorList>
            <person name="Kittichotirat W."/>
            <person name="Bumgarner R.E."/>
            <person name="Lawrence P."/>
        </authorList>
    </citation>
    <scope>NUCLEOTIDE SEQUENCE [LARGE SCALE GENOMIC DNA]</scope>
    <source>
        <strain evidence="3 4">BL</strain>
    </source>
</reference>
<dbReference type="SUPFAM" id="SSF53807">
    <property type="entry name" value="Helical backbone' metal receptor"/>
    <property type="match status" value="1"/>
</dbReference>
<dbReference type="Proteomes" id="UP000027473">
    <property type="component" value="Unassembled WGS sequence"/>
</dbReference>
<sequence length="291" mass="34310">MKKFTCILYFLLFITGFLYAENGNSKKYNRIISLSMAGDEILFDMVDKDRILAFRGKSANNEMVSILGEKIKFHQKVEDNIETIISMEPDLVIIADWLKQEMLYQLQDAGIHIYIYKNPFNYEQQQRLIRELASLLEEEKRGEEIIRNMDNRLEILQKKIQKTGKEPPRVLEYSHYEGTNGKGSMFDDMLQKIYVINVAREAGIGRFSKISKEMVIEMDPDIILVPIWNKFEQGENQKFYQFLKKDKSYRDLKAVKNKKIYPIPGKYIYLYSHYIIEAMEEIAKVIYSLDS</sequence>
<dbReference type="RefSeq" id="WP_027131797.1">
    <property type="nucleotide sequence ID" value="NZ_JAAC01000008.1"/>
</dbReference>
<accession>A0AB73BZF0</accession>
<evidence type="ECO:0000256" key="1">
    <source>
        <dbReference type="SAM" id="Coils"/>
    </source>
</evidence>